<accession>A0A1T4QUC7</accession>
<dbReference type="InterPro" id="IPR003722">
    <property type="entry name" value="Cbl_synth_CobH/CbiC"/>
</dbReference>
<evidence type="ECO:0000256" key="1">
    <source>
        <dbReference type="ARBA" id="ARBA00004953"/>
    </source>
</evidence>
<name>A0A1T4QUC7_9HYPH</name>
<dbReference type="Pfam" id="PF02570">
    <property type="entry name" value="CbiC"/>
    <property type="match status" value="1"/>
</dbReference>
<reference evidence="6 7" key="1">
    <citation type="submission" date="2017-02" db="EMBL/GenBank/DDBJ databases">
        <authorList>
            <person name="Peterson S.W."/>
        </authorList>
    </citation>
    <scope>NUCLEOTIDE SEQUENCE [LARGE SCALE GENOMIC DNA]</scope>
    <source>
        <strain evidence="6 7">USBA 369</strain>
    </source>
</reference>
<dbReference type="PANTHER" id="PTHR43588">
    <property type="entry name" value="COBALT-PRECORRIN-8 METHYLMUTASE"/>
    <property type="match status" value="1"/>
</dbReference>
<dbReference type="GO" id="GO:0016993">
    <property type="term" value="F:precorrin-8X methylmutase activity"/>
    <property type="evidence" value="ECO:0007669"/>
    <property type="project" value="InterPro"/>
</dbReference>
<dbReference type="Proteomes" id="UP000190135">
    <property type="component" value="Unassembled WGS sequence"/>
</dbReference>
<feature type="domain" description="Cobalamin biosynthesis precorrin-8X methylmutase CobH/CbiC" evidence="5">
    <location>
        <begin position="320"/>
        <end position="513"/>
    </location>
</feature>
<dbReference type="UniPathway" id="UPA00148"/>
<dbReference type="GO" id="GO:0009236">
    <property type="term" value="P:cobalamin biosynthetic process"/>
    <property type="evidence" value="ECO:0007669"/>
    <property type="project" value="UniProtKB-UniPathway"/>
</dbReference>
<dbReference type="PANTHER" id="PTHR43588:SF1">
    <property type="entry name" value="COBALT-PRECORRIN-8 METHYLMUTASE"/>
    <property type="match status" value="1"/>
</dbReference>
<evidence type="ECO:0000313" key="7">
    <source>
        <dbReference type="Proteomes" id="UP000190135"/>
    </source>
</evidence>
<evidence type="ECO:0000256" key="4">
    <source>
        <dbReference type="ARBA" id="ARBA00023235"/>
    </source>
</evidence>
<dbReference type="SUPFAM" id="SSF63965">
    <property type="entry name" value="Precorrin-8X methylmutase CbiC/CobH"/>
    <property type="match status" value="1"/>
</dbReference>
<keyword evidence="4" id="KW-0413">Isomerase</keyword>
<sequence>MTALFDRYLAVDWSAANTPSRGRDSVWIALAERDGRDVSLLDVSNPATRSEAMAMVEAVFSASLAEGKRVFAGFDFPMGYPAGAAAAIAGEPNWRALWTRLAELIHDRDDNVSNRFEIAGRLNRDVFGASPMYWGRPDHLRIPGLEMTRPAKTAESLAEYRLAESRARPAQPVWKLAFAGSVGSQALIGMARLARLLESPTLADHLRVWPFETGFDADLSAPLIIAEMYPGLLSIDQADKSCRDEAEVTAMAEMFGRLDAAGRLSTLLAAPDDLSAEERALVLAEEGWIVGVGRAIAEEAAAAPSPIRKLAFLGDSNAVREETARVIATETDLSSVPEEARRLVTDLVEACAMTDIVPDLVISPEAIVAGRQALESGAPVLCDSEMVAQGIDRAALRAGNKVICRLGHPQAGTAAERQQISRAAAQVDLWDDLLPGAVVALGSDPATLFRLLERLDEGAPRPALILAFPVALAGAAEAKAELVENPRGIPFITLAGRRGGAPLAVAAIEALATSED</sequence>
<proteinExistence type="inferred from homology"/>
<organism evidence="6 7">
    <name type="scientific">Consotaella salsifontis</name>
    <dbReference type="NCBI Taxonomy" id="1365950"/>
    <lineage>
        <taxon>Bacteria</taxon>
        <taxon>Pseudomonadati</taxon>
        <taxon>Pseudomonadota</taxon>
        <taxon>Alphaproteobacteria</taxon>
        <taxon>Hyphomicrobiales</taxon>
        <taxon>Aurantimonadaceae</taxon>
        <taxon>Consotaella</taxon>
    </lineage>
</organism>
<keyword evidence="7" id="KW-1185">Reference proteome</keyword>
<comment type="pathway">
    <text evidence="1">Cofactor biosynthesis; adenosylcobalamin biosynthesis.</text>
</comment>
<evidence type="ECO:0000259" key="5">
    <source>
        <dbReference type="Pfam" id="PF02570"/>
    </source>
</evidence>
<keyword evidence="3" id="KW-0169">Cobalamin biosynthesis</keyword>
<evidence type="ECO:0000256" key="2">
    <source>
        <dbReference type="ARBA" id="ARBA00009774"/>
    </source>
</evidence>
<dbReference type="STRING" id="1365950.SAMN05428963_105264"/>
<dbReference type="InterPro" id="IPR036588">
    <property type="entry name" value="CobH/CbiC_sf"/>
</dbReference>
<comment type="similarity">
    <text evidence="2">Belongs to the CobH/CbiC family.</text>
</comment>
<evidence type="ECO:0000313" key="6">
    <source>
        <dbReference type="EMBL" id="SKA07284.1"/>
    </source>
</evidence>
<protein>
    <submittedName>
        <fullName evidence="6">Precorrin-8X methylmutase</fullName>
    </submittedName>
</protein>
<evidence type="ECO:0000256" key="3">
    <source>
        <dbReference type="ARBA" id="ARBA00022573"/>
    </source>
</evidence>
<dbReference type="EMBL" id="FUXL01000005">
    <property type="protein sequence ID" value="SKA07284.1"/>
    <property type="molecule type" value="Genomic_DNA"/>
</dbReference>
<gene>
    <name evidence="6" type="ORF">SAMN05428963_105264</name>
</gene>
<dbReference type="AlphaFoldDB" id="A0A1T4QUC7"/>
<dbReference type="Gene3D" id="3.40.50.10230">
    <property type="entry name" value="Cobalamin biosynthesis CobH/CbiC, precorrin-8X methylmutase"/>
    <property type="match status" value="1"/>
</dbReference>